<keyword evidence="2" id="KW-1003">Cell membrane</keyword>
<evidence type="ECO:0000313" key="14">
    <source>
        <dbReference type="Proteomes" id="UP000295657"/>
    </source>
</evidence>
<reference evidence="13 14" key="1">
    <citation type="submission" date="2019-03" db="EMBL/GenBank/DDBJ databases">
        <title>Genomic Encyclopedia of Type Strains, Phase IV (KMG-IV): sequencing the most valuable type-strain genomes for metagenomic binning, comparative biology and taxonomic classification.</title>
        <authorList>
            <person name="Goeker M."/>
        </authorList>
    </citation>
    <scope>NUCLEOTIDE SEQUENCE [LARGE SCALE GENOMIC DNA]</scope>
    <source>
        <strain evidence="13 14">DSM 28403</strain>
    </source>
</reference>
<dbReference type="SUPFAM" id="SSF54534">
    <property type="entry name" value="FKBP-like"/>
    <property type="match status" value="1"/>
</dbReference>
<sequence length="625" mass="70083">MVMEKLHGASNNIMAKILFGLISVAFVMSGTAGYLMATADNSAAKVNGEEISQQVFQRQYNQEYQRLSELYGANFSAIANTPEFTEQIKSRVLNRLIDQELLRQYTDELQLSADDESIKRYIVNSPEFQTQGKFDNNLYQQLLRSNEMTPDQYAAYVREGIRLSQLQEGLAETDFEIAKQQDELIKLYFQQRDIRLAPFPLKDEIAKQAVSEQEIEDYYNANKAAFLLPEQVKVQYLDLNGQSIAKSVKVTDVEIQQYYQDNKSLFVKGQQHLAHIQFTHLKDAEAAYQALQQGTEFAALAKEKSEDKPSAANGGDLGWLSSGDLPKAFENAALELAVDEYSRPQQIDGNYHIIKVLERKGGEVQPLAAVKEQIAQTIRQELINSKFYAIEKNVAEKAFENPESLQPAAQAANLEIRETGYFSRSEIPQELNFPSVANAIFNSDISQGGMNSEAINVGEQHSIVVRVLEHKAETTRTLEDAKADIETYLKRQKAESAVLAQAQNAVQQLSQHPDKTPNGLKFGAAQSWGYAQNNDPVLNNVIFAMPLPAEGKSVYQAAQTGNGDVVVIALDKVHEGKLSAEERQQFEQQARLAQQVNLQANLLKSLRNKAKIEINEDFMRRADDN</sequence>
<dbReference type="PROSITE" id="PS50198">
    <property type="entry name" value="PPIC_PPIASE_2"/>
    <property type="match status" value="1"/>
</dbReference>
<dbReference type="PROSITE" id="PS01096">
    <property type="entry name" value="PPIC_PPIASE_1"/>
    <property type="match status" value="1"/>
</dbReference>
<dbReference type="RefSeq" id="WP_133543235.1">
    <property type="nucleotide sequence ID" value="NZ_SNYQ01000001.1"/>
</dbReference>
<dbReference type="NCBIfam" id="NF008054">
    <property type="entry name" value="PRK10788.1"/>
    <property type="match status" value="1"/>
</dbReference>
<dbReference type="PANTHER" id="PTHR47529:SF1">
    <property type="entry name" value="PERIPLASMIC CHAPERONE PPID"/>
    <property type="match status" value="1"/>
</dbReference>
<keyword evidence="14" id="KW-1185">Reference proteome</keyword>
<evidence type="ECO:0000256" key="1">
    <source>
        <dbReference type="ARBA" id="ARBA00004382"/>
    </source>
</evidence>
<dbReference type="InterPro" id="IPR023058">
    <property type="entry name" value="PPIase_PpiC_CS"/>
</dbReference>
<keyword evidence="4" id="KW-0812">Transmembrane</keyword>
<keyword evidence="6" id="KW-0472">Membrane</keyword>
<evidence type="ECO:0000313" key="13">
    <source>
        <dbReference type="EMBL" id="TDQ59498.1"/>
    </source>
</evidence>
<dbReference type="InterPro" id="IPR046357">
    <property type="entry name" value="PPIase_dom_sf"/>
</dbReference>
<evidence type="ECO:0000256" key="9">
    <source>
        <dbReference type="ARBA" id="ARBA00040743"/>
    </source>
</evidence>
<dbReference type="GO" id="GO:0003755">
    <property type="term" value="F:peptidyl-prolyl cis-trans isomerase activity"/>
    <property type="evidence" value="ECO:0007669"/>
    <property type="project" value="UniProtKB-KW"/>
</dbReference>
<evidence type="ECO:0000256" key="7">
    <source>
        <dbReference type="ARBA" id="ARBA00023186"/>
    </source>
</evidence>
<dbReference type="InterPro" id="IPR052029">
    <property type="entry name" value="PpiD_chaperone"/>
</dbReference>
<keyword evidence="5" id="KW-1133">Transmembrane helix</keyword>
<comment type="subcellular location">
    <subcellularLocation>
        <location evidence="1">Cell inner membrane</location>
        <topology evidence="1">Single-pass type II membrane protein</topology>
        <orientation evidence="1">Periplasmic side</orientation>
    </subcellularLocation>
</comment>
<protein>
    <recommendedName>
        <fullName evidence="9">Periplasmic chaperone PpiD</fullName>
    </recommendedName>
    <alternativeName>
        <fullName evidence="10">Periplasmic folding chaperone</fullName>
    </alternativeName>
</protein>
<evidence type="ECO:0000256" key="3">
    <source>
        <dbReference type="ARBA" id="ARBA00022519"/>
    </source>
</evidence>
<dbReference type="Gene3D" id="3.10.50.40">
    <property type="match status" value="1"/>
</dbReference>
<evidence type="ECO:0000256" key="6">
    <source>
        <dbReference type="ARBA" id="ARBA00023136"/>
    </source>
</evidence>
<dbReference type="AlphaFoldDB" id="A0A4R6VB80"/>
<accession>A0A4R6VB80</accession>
<feature type="domain" description="PpiC" evidence="12">
    <location>
        <begin position="268"/>
        <end position="358"/>
    </location>
</feature>
<evidence type="ECO:0000256" key="10">
    <source>
        <dbReference type="ARBA" id="ARBA00042775"/>
    </source>
</evidence>
<keyword evidence="7" id="KW-0143">Chaperone</keyword>
<keyword evidence="11" id="KW-0697">Rotamase</keyword>
<evidence type="ECO:0000256" key="8">
    <source>
        <dbReference type="ARBA" id="ARBA00038408"/>
    </source>
</evidence>
<dbReference type="PANTHER" id="PTHR47529">
    <property type="entry name" value="PEPTIDYL-PROLYL CIS-TRANS ISOMERASE D"/>
    <property type="match status" value="1"/>
</dbReference>
<evidence type="ECO:0000256" key="4">
    <source>
        <dbReference type="ARBA" id="ARBA00022692"/>
    </source>
</evidence>
<evidence type="ECO:0000256" key="11">
    <source>
        <dbReference type="PROSITE-ProRule" id="PRU00278"/>
    </source>
</evidence>
<dbReference type="Gene3D" id="1.10.4030.10">
    <property type="entry name" value="Porin chaperone SurA, peptide-binding domain"/>
    <property type="match status" value="1"/>
</dbReference>
<dbReference type="Pfam" id="PF13624">
    <property type="entry name" value="SurA_N_3"/>
    <property type="match status" value="1"/>
</dbReference>
<evidence type="ECO:0000256" key="5">
    <source>
        <dbReference type="ARBA" id="ARBA00022989"/>
    </source>
</evidence>
<dbReference type="OrthoDB" id="9812372at2"/>
<keyword evidence="11 13" id="KW-0413">Isomerase</keyword>
<dbReference type="SUPFAM" id="SSF109998">
    <property type="entry name" value="Triger factor/SurA peptide-binding domain-like"/>
    <property type="match status" value="1"/>
</dbReference>
<dbReference type="Proteomes" id="UP000295657">
    <property type="component" value="Unassembled WGS sequence"/>
</dbReference>
<evidence type="ECO:0000256" key="2">
    <source>
        <dbReference type="ARBA" id="ARBA00022475"/>
    </source>
</evidence>
<dbReference type="GO" id="GO:0005886">
    <property type="term" value="C:plasma membrane"/>
    <property type="evidence" value="ECO:0007669"/>
    <property type="project" value="UniProtKB-SubCell"/>
</dbReference>
<gene>
    <name evidence="13" type="ORF">EDC45_0146</name>
</gene>
<dbReference type="EMBL" id="SNYQ01000001">
    <property type="protein sequence ID" value="TDQ59498.1"/>
    <property type="molecule type" value="Genomic_DNA"/>
</dbReference>
<comment type="caution">
    <text evidence="13">The sequence shown here is derived from an EMBL/GenBank/DDBJ whole genome shotgun (WGS) entry which is preliminary data.</text>
</comment>
<dbReference type="Pfam" id="PF13145">
    <property type="entry name" value="Rotamase_2"/>
    <property type="match status" value="1"/>
</dbReference>
<dbReference type="InterPro" id="IPR000297">
    <property type="entry name" value="PPIase_PpiC"/>
</dbReference>
<organism evidence="13 14">
    <name type="scientific">Mesocricetibacter intestinalis</name>
    <dbReference type="NCBI Taxonomy" id="1521930"/>
    <lineage>
        <taxon>Bacteria</taxon>
        <taxon>Pseudomonadati</taxon>
        <taxon>Pseudomonadota</taxon>
        <taxon>Gammaproteobacteria</taxon>
        <taxon>Pasteurellales</taxon>
        <taxon>Pasteurellaceae</taxon>
        <taxon>Mesocricetibacter</taxon>
    </lineage>
</organism>
<dbReference type="InterPro" id="IPR027304">
    <property type="entry name" value="Trigger_fact/SurA_dom_sf"/>
</dbReference>
<name>A0A4R6VB80_9PAST</name>
<keyword evidence="3" id="KW-0997">Cell inner membrane</keyword>
<evidence type="ECO:0000259" key="12">
    <source>
        <dbReference type="PROSITE" id="PS50198"/>
    </source>
</evidence>
<proteinExistence type="inferred from homology"/>
<comment type="similarity">
    <text evidence="8">Belongs to the PpiD chaperone family.</text>
</comment>